<feature type="domain" description="NAD(P)-binding" evidence="1">
    <location>
        <begin position="6"/>
        <end position="176"/>
    </location>
</feature>
<keyword evidence="3" id="KW-1185">Reference proteome</keyword>
<dbReference type="Gene3D" id="3.90.25.10">
    <property type="entry name" value="UDP-galactose 4-epimerase, domain 1"/>
    <property type="match status" value="1"/>
</dbReference>
<dbReference type="InterPro" id="IPR016040">
    <property type="entry name" value="NAD(P)-bd_dom"/>
</dbReference>
<proteinExistence type="predicted"/>
<evidence type="ECO:0000259" key="1">
    <source>
        <dbReference type="Pfam" id="PF13460"/>
    </source>
</evidence>
<evidence type="ECO:0000313" key="3">
    <source>
        <dbReference type="Proteomes" id="UP000031364"/>
    </source>
</evidence>
<dbReference type="Pfam" id="PF13460">
    <property type="entry name" value="NAD_binding_10"/>
    <property type="match status" value="1"/>
</dbReference>
<accession>A0ABR4ZK25</accession>
<dbReference type="Proteomes" id="UP000031364">
    <property type="component" value="Unassembled WGS sequence"/>
</dbReference>
<dbReference type="RefSeq" id="WP_043666137.1">
    <property type="nucleotide sequence ID" value="NZ_BDCI01000021.1"/>
</dbReference>
<sequence length="281" mass="29156">MIVVIGATGTVGREAVAQLHESGAKVTAVTRDAAAQLPPGITVVQGDPSVPAIPREAWSGVEAVLLSSRAALATAPEILSTAAEFGARRVVVVSAATVEYPAGEPRFIAGFRALEAAAETSGLAWTSLRCADFDANTRAWIPQLRGGDVVRGAYGKAATSPIHERDIAAVAVRALTSGDHAGRHYVLTGPESLTQYDKVRLLGDAIGRDLSFLELTPEQVRAAMSAQGLPEEIAARLLGSLADYARVPGPTTGTVEELLGRPALGFSTWAADHAAAFSQAK</sequence>
<dbReference type="PANTHER" id="PTHR43162">
    <property type="match status" value="1"/>
</dbReference>
<dbReference type="EMBL" id="JNFP01000006">
    <property type="protein sequence ID" value="KIA65766.1"/>
    <property type="molecule type" value="Genomic_DNA"/>
</dbReference>
<organism evidence="2 3">
    <name type="scientific">Nocardia vulneris</name>
    <dbReference type="NCBI Taxonomy" id="1141657"/>
    <lineage>
        <taxon>Bacteria</taxon>
        <taxon>Bacillati</taxon>
        <taxon>Actinomycetota</taxon>
        <taxon>Actinomycetes</taxon>
        <taxon>Mycobacteriales</taxon>
        <taxon>Nocardiaceae</taxon>
        <taxon>Nocardia</taxon>
    </lineage>
</organism>
<dbReference type="InterPro" id="IPR036291">
    <property type="entry name" value="NAD(P)-bd_dom_sf"/>
</dbReference>
<dbReference type="SUPFAM" id="SSF51735">
    <property type="entry name" value="NAD(P)-binding Rossmann-fold domains"/>
    <property type="match status" value="1"/>
</dbReference>
<dbReference type="InterPro" id="IPR051604">
    <property type="entry name" value="Ergot_Alk_Oxidoreductase"/>
</dbReference>
<evidence type="ECO:0000313" key="2">
    <source>
        <dbReference type="EMBL" id="KIA65766.1"/>
    </source>
</evidence>
<dbReference type="Gene3D" id="3.40.50.720">
    <property type="entry name" value="NAD(P)-binding Rossmann-like Domain"/>
    <property type="match status" value="1"/>
</dbReference>
<gene>
    <name evidence="2" type="ORF">FG87_06980</name>
</gene>
<comment type="caution">
    <text evidence="2">The sequence shown here is derived from an EMBL/GenBank/DDBJ whole genome shotgun (WGS) entry which is preliminary data.</text>
</comment>
<name>A0ABR4ZK25_9NOCA</name>
<reference evidence="2 3" key="1">
    <citation type="journal article" date="2014" name="Int. J. Syst. Evol. Microbiol.">
        <title>Nocardia vulneris sp. nov., isolated from wounds of human patients in North America.</title>
        <authorList>
            <person name="Lasker B.A."/>
            <person name="Bell M."/>
            <person name="Klenk H.P."/>
            <person name="Sproer C."/>
            <person name="Schumann C."/>
            <person name="Schumann P."/>
            <person name="Brown J.M."/>
        </authorList>
    </citation>
    <scope>NUCLEOTIDE SEQUENCE [LARGE SCALE GENOMIC DNA]</scope>
    <source>
        <strain evidence="2 3">W9851</strain>
    </source>
</reference>
<protein>
    <submittedName>
        <fullName evidence="2">NmrA family transcriptional regulator</fullName>
    </submittedName>
</protein>
<dbReference type="PANTHER" id="PTHR43162:SF1">
    <property type="entry name" value="PRESTALK A DIFFERENTIATION PROTEIN A"/>
    <property type="match status" value="1"/>
</dbReference>